<organism evidence="2 3">
    <name type="scientific">Zasmidium cellare ATCC 36951</name>
    <dbReference type="NCBI Taxonomy" id="1080233"/>
    <lineage>
        <taxon>Eukaryota</taxon>
        <taxon>Fungi</taxon>
        <taxon>Dikarya</taxon>
        <taxon>Ascomycota</taxon>
        <taxon>Pezizomycotina</taxon>
        <taxon>Dothideomycetes</taxon>
        <taxon>Dothideomycetidae</taxon>
        <taxon>Mycosphaerellales</taxon>
        <taxon>Mycosphaerellaceae</taxon>
        <taxon>Zasmidium</taxon>
    </lineage>
</organism>
<proteinExistence type="predicted"/>
<dbReference type="InterPro" id="IPR038694">
    <property type="entry name" value="DUF427_sf"/>
</dbReference>
<feature type="domain" description="DUF427" evidence="1">
    <location>
        <begin position="175"/>
        <end position="267"/>
    </location>
</feature>
<dbReference type="OrthoDB" id="18996at2759"/>
<dbReference type="PANTHER" id="PTHR34310:SF9">
    <property type="entry name" value="BLR5716 PROTEIN"/>
    <property type="match status" value="1"/>
</dbReference>
<dbReference type="Proteomes" id="UP000799537">
    <property type="component" value="Unassembled WGS sequence"/>
</dbReference>
<dbReference type="InterPro" id="IPR007361">
    <property type="entry name" value="DUF427"/>
</dbReference>
<dbReference type="GeneID" id="54566135"/>
<accession>A0A6A6CK87</accession>
<feature type="domain" description="DUF427" evidence="1">
    <location>
        <begin position="46"/>
        <end position="123"/>
    </location>
</feature>
<reference evidence="2" key="1">
    <citation type="journal article" date="2020" name="Stud. Mycol.">
        <title>101 Dothideomycetes genomes: a test case for predicting lifestyles and emergence of pathogens.</title>
        <authorList>
            <person name="Haridas S."/>
            <person name="Albert R."/>
            <person name="Binder M."/>
            <person name="Bloem J."/>
            <person name="Labutti K."/>
            <person name="Salamov A."/>
            <person name="Andreopoulos B."/>
            <person name="Baker S."/>
            <person name="Barry K."/>
            <person name="Bills G."/>
            <person name="Bluhm B."/>
            <person name="Cannon C."/>
            <person name="Castanera R."/>
            <person name="Culley D."/>
            <person name="Daum C."/>
            <person name="Ezra D."/>
            <person name="Gonzalez J."/>
            <person name="Henrissat B."/>
            <person name="Kuo A."/>
            <person name="Liang C."/>
            <person name="Lipzen A."/>
            <person name="Lutzoni F."/>
            <person name="Magnuson J."/>
            <person name="Mondo S."/>
            <person name="Nolan M."/>
            <person name="Ohm R."/>
            <person name="Pangilinan J."/>
            <person name="Park H.-J."/>
            <person name="Ramirez L."/>
            <person name="Alfaro M."/>
            <person name="Sun H."/>
            <person name="Tritt A."/>
            <person name="Yoshinaga Y."/>
            <person name="Zwiers L.-H."/>
            <person name="Turgeon B."/>
            <person name="Goodwin S."/>
            <person name="Spatafora J."/>
            <person name="Crous P."/>
            <person name="Grigoriev I."/>
        </authorList>
    </citation>
    <scope>NUCLEOTIDE SEQUENCE</scope>
    <source>
        <strain evidence="2">ATCC 36951</strain>
    </source>
</reference>
<protein>
    <recommendedName>
        <fullName evidence="1">DUF427 domain-containing protein</fullName>
    </recommendedName>
</protein>
<dbReference type="PANTHER" id="PTHR34310">
    <property type="entry name" value="DUF427 DOMAIN PROTEIN (AFU_ORTHOLOGUE AFUA_3G02220)"/>
    <property type="match status" value="1"/>
</dbReference>
<dbReference type="RefSeq" id="XP_033667459.1">
    <property type="nucleotide sequence ID" value="XM_033812863.1"/>
</dbReference>
<evidence type="ECO:0000259" key="1">
    <source>
        <dbReference type="Pfam" id="PF04248"/>
    </source>
</evidence>
<keyword evidence="3" id="KW-1185">Reference proteome</keyword>
<dbReference type="Gene3D" id="2.170.150.40">
    <property type="entry name" value="Domain of unknown function (DUF427)"/>
    <property type="match status" value="2"/>
</dbReference>
<dbReference type="Pfam" id="PF04248">
    <property type="entry name" value="NTP_transf_9"/>
    <property type="match status" value="2"/>
</dbReference>
<sequence>MSSPPKGIHQPLFSRQPSHRSLTPLAQKLATQGPVRTLPIAPRLIRLLFNHTYILQTTRAVYVWEHPYYPQIYIPASEFAQHAHKALQLEKGSEIKTDDGTRVAQYWKLTVGDRSIDKAIAFDDALDGKGKDLAGLVKVDFDSVDQWFEEDTPIFVHPKDPFKRIEILSSTRHIVVRVGGQKVAETGFAMHLYETGLPTRFYLPLTSIDASVLRPSKTTTKCPYKGTAKYYSVDLGDGKVHEDVVWYYDAPLLESATIVGLCCFYNEKVEIELDGEKLESPVTHFSNKKPGEKPSI</sequence>
<dbReference type="AlphaFoldDB" id="A0A6A6CK87"/>
<gene>
    <name evidence="2" type="ORF">M409DRAFT_54903</name>
</gene>
<dbReference type="EMBL" id="ML993596">
    <property type="protein sequence ID" value="KAF2166570.1"/>
    <property type="molecule type" value="Genomic_DNA"/>
</dbReference>
<evidence type="ECO:0000313" key="3">
    <source>
        <dbReference type="Proteomes" id="UP000799537"/>
    </source>
</evidence>
<evidence type="ECO:0000313" key="2">
    <source>
        <dbReference type="EMBL" id="KAF2166570.1"/>
    </source>
</evidence>
<name>A0A6A6CK87_ZASCE</name>